<evidence type="ECO:0000256" key="1">
    <source>
        <dbReference type="ARBA" id="ARBA00010617"/>
    </source>
</evidence>
<dbReference type="GO" id="GO:0016705">
    <property type="term" value="F:oxidoreductase activity, acting on paired donors, with incorporation or reduction of molecular oxygen"/>
    <property type="evidence" value="ECO:0007669"/>
    <property type="project" value="InterPro"/>
</dbReference>
<dbReference type="GO" id="GO:0004497">
    <property type="term" value="F:monooxygenase activity"/>
    <property type="evidence" value="ECO:0007669"/>
    <property type="project" value="UniProtKB-KW"/>
</dbReference>
<proteinExistence type="inferred from homology"/>
<dbReference type="EMBL" id="BJXB01000014">
    <property type="protein sequence ID" value="GEM47638.1"/>
    <property type="molecule type" value="Genomic_DNA"/>
</dbReference>
<dbReference type="OrthoDB" id="9801155at2"/>
<gene>
    <name evidence="8" type="primary">pksS</name>
    <name evidence="8" type="ORF">DC3_32730</name>
</gene>
<dbReference type="Gene3D" id="1.10.630.10">
    <property type="entry name" value="Cytochrome P450"/>
    <property type="match status" value="1"/>
</dbReference>
<dbReference type="PANTHER" id="PTHR46696">
    <property type="entry name" value="P450, PUTATIVE (EUROFUNG)-RELATED"/>
    <property type="match status" value="1"/>
</dbReference>
<keyword evidence="9" id="KW-1185">Reference proteome</keyword>
<evidence type="ECO:0000313" key="9">
    <source>
        <dbReference type="Proteomes" id="UP000321306"/>
    </source>
</evidence>
<evidence type="ECO:0000256" key="4">
    <source>
        <dbReference type="ARBA" id="ARBA00023002"/>
    </source>
</evidence>
<dbReference type="AlphaFoldDB" id="A0A511N573"/>
<evidence type="ECO:0000256" key="2">
    <source>
        <dbReference type="ARBA" id="ARBA00022617"/>
    </source>
</evidence>
<dbReference type="RefSeq" id="WP_146886042.1">
    <property type="nucleotide sequence ID" value="NZ_BJXB01000014.1"/>
</dbReference>
<dbReference type="SUPFAM" id="SSF48264">
    <property type="entry name" value="Cytochrome P450"/>
    <property type="match status" value="1"/>
</dbReference>
<sequence>MTPAFAERLTTPEFQENPYPIYREFRDQSPALWYGHSGATGGMWFITRHEDAEMVLKDQRFTKDISRVTPTPRMMAHHMLDADPPDHTRLRGLVSQAFTPRVVAALEPKIRSITEELISHTRKGENFSLIEHLAFPLPIIVIAELLGVPDRDRHLFRDWSSSLIDGADILTSGPGSNQEVQMALGSIFRYFDELIKVRRQDLQDDLISLMIAAEDSEGKLTHGEILSSCFLLLLAGHETTINLIGNGYHALLQHPEQFELLRTHPELLSSGVDELLRYDAPVQRATFRAALEDMEIAGTLIRKNQQVAAVIGSANRDERVFLNPDDLDVTRLPNKHLSFGRGIHFCLGAPLAKLEAQIAFEYLLPLGLPQIRHVERRPSTMFRGFRDLIVSWS</sequence>
<keyword evidence="6 7" id="KW-0503">Monooxygenase</keyword>
<dbReference type="PROSITE" id="PS00086">
    <property type="entry name" value="CYTOCHROME_P450"/>
    <property type="match status" value="1"/>
</dbReference>
<dbReference type="InterPro" id="IPR002397">
    <property type="entry name" value="Cyt_P450_B"/>
</dbReference>
<keyword evidence="3 7" id="KW-0479">Metal-binding</keyword>
<dbReference type="InterPro" id="IPR001128">
    <property type="entry name" value="Cyt_P450"/>
</dbReference>
<comment type="similarity">
    <text evidence="1 7">Belongs to the cytochrome P450 family.</text>
</comment>
<name>A0A511N573_DEIC1</name>
<dbReference type="InterPro" id="IPR017972">
    <property type="entry name" value="Cyt_P450_CS"/>
</dbReference>
<dbReference type="InterPro" id="IPR036396">
    <property type="entry name" value="Cyt_P450_sf"/>
</dbReference>
<dbReference type="GO" id="GO:0020037">
    <property type="term" value="F:heme binding"/>
    <property type="evidence" value="ECO:0007669"/>
    <property type="project" value="InterPro"/>
</dbReference>
<dbReference type="FunFam" id="1.10.630.10:FF:000018">
    <property type="entry name" value="Cytochrome P450 monooxygenase"/>
    <property type="match status" value="1"/>
</dbReference>
<reference evidence="8 9" key="1">
    <citation type="submission" date="2019-07" db="EMBL/GenBank/DDBJ databases">
        <title>Whole genome shotgun sequence of Deinococcus cellulosilyticus NBRC 106333.</title>
        <authorList>
            <person name="Hosoyama A."/>
            <person name="Uohara A."/>
            <person name="Ohji S."/>
            <person name="Ichikawa N."/>
        </authorList>
    </citation>
    <scope>NUCLEOTIDE SEQUENCE [LARGE SCALE GENOMIC DNA]</scope>
    <source>
        <strain evidence="8 9">NBRC 106333</strain>
    </source>
</reference>
<dbReference type="PANTHER" id="PTHR46696:SF1">
    <property type="entry name" value="CYTOCHROME P450 YJIB-RELATED"/>
    <property type="match status" value="1"/>
</dbReference>
<evidence type="ECO:0000256" key="3">
    <source>
        <dbReference type="ARBA" id="ARBA00022723"/>
    </source>
</evidence>
<comment type="caution">
    <text evidence="8">The sequence shown here is derived from an EMBL/GenBank/DDBJ whole genome shotgun (WGS) entry which is preliminary data.</text>
</comment>
<dbReference type="CDD" id="cd11029">
    <property type="entry name" value="CYP107-like"/>
    <property type="match status" value="1"/>
</dbReference>
<evidence type="ECO:0000256" key="6">
    <source>
        <dbReference type="ARBA" id="ARBA00023033"/>
    </source>
</evidence>
<organism evidence="8 9">
    <name type="scientific">Deinococcus cellulosilyticus (strain DSM 18568 / NBRC 106333 / KACC 11606 / 5516J-15)</name>
    <dbReference type="NCBI Taxonomy" id="1223518"/>
    <lineage>
        <taxon>Bacteria</taxon>
        <taxon>Thermotogati</taxon>
        <taxon>Deinococcota</taxon>
        <taxon>Deinococci</taxon>
        <taxon>Deinococcales</taxon>
        <taxon>Deinococcaceae</taxon>
        <taxon>Deinococcus</taxon>
    </lineage>
</organism>
<dbReference type="Pfam" id="PF00067">
    <property type="entry name" value="p450"/>
    <property type="match status" value="1"/>
</dbReference>
<accession>A0A511N573</accession>
<protein>
    <submittedName>
        <fullName evidence="8">Polyketide biosynthesis cytochrome P450 PksS</fullName>
    </submittedName>
</protein>
<evidence type="ECO:0000256" key="5">
    <source>
        <dbReference type="ARBA" id="ARBA00023004"/>
    </source>
</evidence>
<keyword evidence="5 7" id="KW-0408">Iron</keyword>
<dbReference type="Proteomes" id="UP000321306">
    <property type="component" value="Unassembled WGS sequence"/>
</dbReference>
<dbReference type="GO" id="GO:0005506">
    <property type="term" value="F:iron ion binding"/>
    <property type="evidence" value="ECO:0007669"/>
    <property type="project" value="InterPro"/>
</dbReference>
<dbReference type="PRINTS" id="PR00359">
    <property type="entry name" value="BP450"/>
</dbReference>
<evidence type="ECO:0000256" key="7">
    <source>
        <dbReference type="RuleBase" id="RU000461"/>
    </source>
</evidence>
<keyword evidence="2 7" id="KW-0349">Heme</keyword>
<evidence type="ECO:0000313" key="8">
    <source>
        <dbReference type="EMBL" id="GEM47638.1"/>
    </source>
</evidence>
<keyword evidence="4 7" id="KW-0560">Oxidoreductase</keyword>